<dbReference type="Proteomes" id="UP000054477">
    <property type="component" value="Unassembled WGS sequence"/>
</dbReference>
<dbReference type="HOGENOM" id="CLU_2590153_0_0_1"/>
<protein>
    <submittedName>
        <fullName evidence="2">Uncharacterized protein</fullName>
    </submittedName>
</protein>
<feature type="region of interest" description="Disordered" evidence="1">
    <location>
        <begin position="60"/>
        <end position="80"/>
    </location>
</feature>
<gene>
    <name evidence="2" type="ORF">K443DRAFT_603079</name>
</gene>
<accession>A0A0C9XXF0</accession>
<proteinExistence type="predicted"/>
<reference evidence="2 3" key="1">
    <citation type="submission" date="2014-04" db="EMBL/GenBank/DDBJ databases">
        <authorList>
            <consortium name="DOE Joint Genome Institute"/>
            <person name="Kuo A."/>
            <person name="Kohler A."/>
            <person name="Nagy L.G."/>
            <person name="Floudas D."/>
            <person name="Copeland A."/>
            <person name="Barry K.W."/>
            <person name="Cichocki N."/>
            <person name="Veneault-Fourrey C."/>
            <person name="LaButti K."/>
            <person name="Lindquist E.A."/>
            <person name="Lipzen A."/>
            <person name="Lundell T."/>
            <person name="Morin E."/>
            <person name="Murat C."/>
            <person name="Sun H."/>
            <person name="Tunlid A."/>
            <person name="Henrissat B."/>
            <person name="Grigoriev I.V."/>
            <person name="Hibbett D.S."/>
            <person name="Martin F."/>
            <person name="Nordberg H.P."/>
            <person name="Cantor M.N."/>
            <person name="Hua S.X."/>
        </authorList>
    </citation>
    <scope>NUCLEOTIDE SEQUENCE [LARGE SCALE GENOMIC DNA]</scope>
    <source>
        <strain evidence="2 3">LaAM-08-1</strain>
    </source>
</reference>
<dbReference type="AlphaFoldDB" id="A0A0C9XXF0"/>
<keyword evidence="3" id="KW-1185">Reference proteome</keyword>
<dbReference type="EMBL" id="KN838624">
    <property type="protein sequence ID" value="KIK00513.1"/>
    <property type="molecule type" value="Genomic_DNA"/>
</dbReference>
<evidence type="ECO:0000313" key="3">
    <source>
        <dbReference type="Proteomes" id="UP000054477"/>
    </source>
</evidence>
<sequence length="80" mass="8889">MKGVLLSRLVRRWMPDNEHPTRTLSARTRHRSDRFGVNSLGIGRTLGLDEDRGRTKIGATKKTGFEVGTPAIPPTLLNHA</sequence>
<name>A0A0C9XXF0_9AGAR</name>
<evidence type="ECO:0000313" key="2">
    <source>
        <dbReference type="EMBL" id="KIK00513.1"/>
    </source>
</evidence>
<reference evidence="3" key="2">
    <citation type="submission" date="2015-01" db="EMBL/GenBank/DDBJ databases">
        <title>Evolutionary Origins and Diversification of the Mycorrhizal Mutualists.</title>
        <authorList>
            <consortium name="DOE Joint Genome Institute"/>
            <consortium name="Mycorrhizal Genomics Consortium"/>
            <person name="Kohler A."/>
            <person name="Kuo A."/>
            <person name="Nagy L.G."/>
            <person name="Floudas D."/>
            <person name="Copeland A."/>
            <person name="Barry K.W."/>
            <person name="Cichocki N."/>
            <person name="Veneault-Fourrey C."/>
            <person name="LaButti K."/>
            <person name="Lindquist E.A."/>
            <person name="Lipzen A."/>
            <person name="Lundell T."/>
            <person name="Morin E."/>
            <person name="Murat C."/>
            <person name="Riley R."/>
            <person name="Ohm R."/>
            <person name="Sun H."/>
            <person name="Tunlid A."/>
            <person name="Henrissat B."/>
            <person name="Grigoriev I.V."/>
            <person name="Hibbett D.S."/>
            <person name="Martin F."/>
        </authorList>
    </citation>
    <scope>NUCLEOTIDE SEQUENCE [LARGE SCALE GENOMIC DNA]</scope>
    <source>
        <strain evidence="3">LaAM-08-1</strain>
    </source>
</reference>
<organism evidence="2 3">
    <name type="scientific">Laccaria amethystina LaAM-08-1</name>
    <dbReference type="NCBI Taxonomy" id="1095629"/>
    <lineage>
        <taxon>Eukaryota</taxon>
        <taxon>Fungi</taxon>
        <taxon>Dikarya</taxon>
        <taxon>Basidiomycota</taxon>
        <taxon>Agaricomycotina</taxon>
        <taxon>Agaricomycetes</taxon>
        <taxon>Agaricomycetidae</taxon>
        <taxon>Agaricales</taxon>
        <taxon>Agaricineae</taxon>
        <taxon>Hydnangiaceae</taxon>
        <taxon>Laccaria</taxon>
    </lineage>
</organism>
<evidence type="ECO:0000256" key="1">
    <source>
        <dbReference type="SAM" id="MobiDB-lite"/>
    </source>
</evidence>